<evidence type="ECO:0000313" key="2">
    <source>
        <dbReference type="Proteomes" id="UP001519325"/>
    </source>
</evidence>
<evidence type="ECO:0008006" key="3">
    <source>
        <dbReference type="Google" id="ProtNLM"/>
    </source>
</evidence>
<reference evidence="1 2" key="1">
    <citation type="submission" date="2021-03" db="EMBL/GenBank/DDBJ databases">
        <title>Sequencing the genomes of 1000 actinobacteria strains.</title>
        <authorList>
            <person name="Klenk H.-P."/>
        </authorList>
    </citation>
    <scope>NUCLEOTIDE SEQUENCE [LARGE SCALE GENOMIC DNA]</scope>
    <source>
        <strain evidence="1 2">DSM 45516</strain>
    </source>
</reference>
<comment type="caution">
    <text evidence="1">The sequence shown here is derived from an EMBL/GenBank/DDBJ whole genome shotgun (WGS) entry which is preliminary data.</text>
</comment>
<dbReference type="RefSeq" id="WP_245366215.1">
    <property type="nucleotide sequence ID" value="NZ_JAGGMR010000001.1"/>
</dbReference>
<proteinExistence type="predicted"/>
<organism evidence="1 2">
    <name type="scientific">Nocardia goodfellowii</name>
    <dbReference type="NCBI Taxonomy" id="882446"/>
    <lineage>
        <taxon>Bacteria</taxon>
        <taxon>Bacillati</taxon>
        <taxon>Actinomycetota</taxon>
        <taxon>Actinomycetes</taxon>
        <taxon>Mycobacteriales</taxon>
        <taxon>Nocardiaceae</taxon>
        <taxon>Nocardia</taxon>
    </lineage>
</organism>
<name>A0ABS4QQK1_9NOCA</name>
<evidence type="ECO:0000313" key="1">
    <source>
        <dbReference type="EMBL" id="MBP2193430.1"/>
    </source>
</evidence>
<gene>
    <name evidence="1" type="ORF">BJ987_006331</name>
</gene>
<dbReference type="PANTHER" id="PTHR34613">
    <property type="entry name" value="SLL0800 PROTEIN"/>
    <property type="match status" value="1"/>
</dbReference>
<dbReference type="EMBL" id="JAGGMR010000001">
    <property type="protein sequence ID" value="MBP2193430.1"/>
    <property type="molecule type" value="Genomic_DNA"/>
</dbReference>
<keyword evidence="2" id="KW-1185">Reference proteome</keyword>
<dbReference type="PANTHER" id="PTHR34613:SF1">
    <property type="entry name" value="SLL6017 PROTEIN"/>
    <property type="match status" value="1"/>
</dbReference>
<protein>
    <recommendedName>
        <fullName evidence="3">Transposase (putative) YhgA-like domain-containing protein</fullName>
    </recommendedName>
</protein>
<dbReference type="Proteomes" id="UP001519325">
    <property type="component" value="Unassembled WGS sequence"/>
</dbReference>
<accession>A0ABS4QQK1</accession>
<sequence length="293" mass="32295">MVSPQHEAMHRLFQHDPGTFARAFRALGLPFPDPDEVALLSTDLTEPAPIERRADTVLRISSSHGPFLLVVEAQRRQDRGKAAAWAYYIAFLHTKYELPIVLLIICQDEPTALWAEGPLHIGTPIWPSLAVRPLVLGPHNVPRVTDVATAASDIPLAALSAITHAKEPDVGAILKAFALALRDIGEAPEHNVFAELTALGLGRNSEPAQLWRKLMSIDLSFFRSDVSNLLREQGAVQELVEDILLILERRGVEVPDAALTEIRSSTNREILRTWLLRAATADSIEDLFTSDGH</sequence>